<keyword evidence="1" id="KW-0175">Coiled coil</keyword>
<gene>
    <name evidence="2" type="ORF">ACFOUR_11475</name>
</gene>
<sequence length="107" mass="12254">MVRSYDKLVRDGIPELIVANGERPTTHVADGEEYSERLIEKLEEEVTEYRESREVDELADILEVVHAIRADRGVSVEALADRRSRKAERRGRFDEGIVLERVEADSS</sequence>
<feature type="coiled-coil region" evidence="1">
    <location>
        <begin position="32"/>
        <end position="59"/>
    </location>
</feature>
<dbReference type="CDD" id="cd11532">
    <property type="entry name" value="NTP-PPase_COG4997"/>
    <property type="match status" value="1"/>
</dbReference>
<accession>A0ABD5NPP1</accession>
<dbReference type="GeneID" id="73902751"/>
<dbReference type="Proteomes" id="UP001595846">
    <property type="component" value="Unassembled WGS sequence"/>
</dbReference>
<evidence type="ECO:0000313" key="2">
    <source>
        <dbReference type="EMBL" id="MFC3958983.1"/>
    </source>
</evidence>
<organism evidence="2 3">
    <name type="scientific">Halovivax cerinus</name>
    <dbReference type="NCBI Taxonomy" id="1487865"/>
    <lineage>
        <taxon>Archaea</taxon>
        <taxon>Methanobacteriati</taxon>
        <taxon>Methanobacteriota</taxon>
        <taxon>Stenosarchaea group</taxon>
        <taxon>Halobacteria</taxon>
        <taxon>Halobacteriales</taxon>
        <taxon>Natrialbaceae</taxon>
        <taxon>Halovivax</taxon>
    </lineage>
</organism>
<evidence type="ECO:0008006" key="4">
    <source>
        <dbReference type="Google" id="ProtNLM"/>
    </source>
</evidence>
<evidence type="ECO:0000256" key="1">
    <source>
        <dbReference type="SAM" id="Coils"/>
    </source>
</evidence>
<evidence type="ECO:0000313" key="3">
    <source>
        <dbReference type="Proteomes" id="UP001595846"/>
    </source>
</evidence>
<comment type="caution">
    <text evidence="2">The sequence shown here is derived from an EMBL/GenBank/DDBJ whole genome shotgun (WGS) entry which is preliminary data.</text>
</comment>
<proteinExistence type="predicted"/>
<reference evidence="2 3" key="1">
    <citation type="journal article" date="2019" name="Int. J. Syst. Evol. Microbiol.">
        <title>The Global Catalogue of Microorganisms (GCM) 10K type strain sequencing project: providing services to taxonomists for standard genome sequencing and annotation.</title>
        <authorList>
            <consortium name="The Broad Institute Genomics Platform"/>
            <consortium name="The Broad Institute Genome Sequencing Center for Infectious Disease"/>
            <person name="Wu L."/>
            <person name="Ma J."/>
        </authorList>
    </citation>
    <scope>NUCLEOTIDE SEQUENCE [LARGE SCALE GENOMIC DNA]</scope>
    <source>
        <strain evidence="2 3">IBRC-M 10256</strain>
    </source>
</reference>
<dbReference type="InterPro" id="IPR038735">
    <property type="entry name" value="MSMEG_1276-like_NTP-PPase_dom"/>
</dbReference>
<protein>
    <recommendedName>
        <fullName evidence="4">Phosphoribosyl-ATP pyrophosphohydrolase</fullName>
    </recommendedName>
</protein>
<dbReference type="RefSeq" id="WP_256533620.1">
    <property type="nucleotide sequence ID" value="NZ_CP101824.1"/>
</dbReference>
<dbReference type="AlphaFoldDB" id="A0ABD5NPP1"/>
<keyword evidence="3" id="KW-1185">Reference proteome</keyword>
<dbReference type="EMBL" id="JBHSAQ010000010">
    <property type="protein sequence ID" value="MFC3958983.1"/>
    <property type="molecule type" value="Genomic_DNA"/>
</dbReference>
<name>A0ABD5NPP1_9EURY</name>